<sequence>MFLNNMSVYTIPYMRMIFLVISLTVSKVITLITYTLFTKHQDIQTVNDSASNSKSLFVSIRLNPLTQIDDFDGSQHQSTTLPINDDEELIKSDIPSIVASNFCENDTIELRLDQDAEYENENTN</sequence>
<dbReference type="Proteomes" id="UP000663869">
    <property type="component" value="Unassembled WGS sequence"/>
</dbReference>
<keyword evidence="1" id="KW-1133">Transmembrane helix</keyword>
<evidence type="ECO:0000313" key="3">
    <source>
        <dbReference type="Proteomes" id="UP000663869"/>
    </source>
</evidence>
<dbReference type="AlphaFoldDB" id="A0A818MB80"/>
<organism evidence="2 3">
    <name type="scientific">Rotaria socialis</name>
    <dbReference type="NCBI Taxonomy" id="392032"/>
    <lineage>
        <taxon>Eukaryota</taxon>
        <taxon>Metazoa</taxon>
        <taxon>Spiralia</taxon>
        <taxon>Gnathifera</taxon>
        <taxon>Rotifera</taxon>
        <taxon>Eurotatoria</taxon>
        <taxon>Bdelloidea</taxon>
        <taxon>Philodinida</taxon>
        <taxon>Philodinidae</taxon>
        <taxon>Rotaria</taxon>
    </lineage>
</organism>
<name>A0A818MB80_9BILA</name>
<reference evidence="2" key="1">
    <citation type="submission" date="2021-02" db="EMBL/GenBank/DDBJ databases">
        <authorList>
            <person name="Nowell W R."/>
        </authorList>
    </citation>
    <scope>NUCLEOTIDE SEQUENCE</scope>
</reference>
<evidence type="ECO:0000313" key="2">
    <source>
        <dbReference type="EMBL" id="CAF3586310.1"/>
    </source>
</evidence>
<comment type="caution">
    <text evidence="2">The sequence shown here is derived from an EMBL/GenBank/DDBJ whole genome shotgun (WGS) entry which is preliminary data.</text>
</comment>
<keyword evidence="1" id="KW-0812">Transmembrane</keyword>
<keyword evidence="1" id="KW-0472">Membrane</keyword>
<gene>
    <name evidence="2" type="ORF">FME351_LOCUS21220</name>
</gene>
<feature type="transmembrane region" description="Helical" evidence="1">
    <location>
        <begin position="12"/>
        <end position="37"/>
    </location>
</feature>
<evidence type="ECO:0000256" key="1">
    <source>
        <dbReference type="SAM" id="Phobius"/>
    </source>
</evidence>
<protein>
    <submittedName>
        <fullName evidence="2">Uncharacterized protein</fullName>
    </submittedName>
</protein>
<proteinExistence type="predicted"/>
<accession>A0A818MB80</accession>
<dbReference type="EMBL" id="CAJNYU010002698">
    <property type="protein sequence ID" value="CAF3586310.1"/>
    <property type="molecule type" value="Genomic_DNA"/>
</dbReference>